<organism evidence="1 2">
    <name type="scientific">Funneliformis mosseae</name>
    <name type="common">Endomycorrhizal fungus</name>
    <name type="synonym">Glomus mosseae</name>
    <dbReference type="NCBI Taxonomy" id="27381"/>
    <lineage>
        <taxon>Eukaryota</taxon>
        <taxon>Fungi</taxon>
        <taxon>Fungi incertae sedis</taxon>
        <taxon>Mucoromycota</taxon>
        <taxon>Glomeromycotina</taxon>
        <taxon>Glomeromycetes</taxon>
        <taxon>Glomerales</taxon>
        <taxon>Glomeraceae</taxon>
        <taxon>Funneliformis</taxon>
    </lineage>
</organism>
<evidence type="ECO:0000313" key="1">
    <source>
        <dbReference type="EMBL" id="CAG8592953.1"/>
    </source>
</evidence>
<gene>
    <name evidence="1" type="ORF">FMOSSE_LOCUS8539</name>
</gene>
<dbReference type="Proteomes" id="UP000789375">
    <property type="component" value="Unassembled WGS sequence"/>
</dbReference>
<comment type="caution">
    <text evidence="1">The sequence shown here is derived from an EMBL/GenBank/DDBJ whole genome shotgun (WGS) entry which is preliminary data.</text>
</comment>
<keyword evidence="2" id="KW-1185">Reference proteome</keyword>
<dbReference type="AlphaFoldDB" id="A0A9N9C701"/>
<proteinExistence type="predicted"/>
<dbReference type="EMBL" id="CAJVPP010002236">
    <property type="protein sequence ID" value="CAG8592953.1"/>
    <property type="molecule type" value="Genomic_DNA"/>
</dbReference>
<name>A0A9N9C701_FUNMO</name>
<evidence type="ECO:0000313" key="2">
    <source>
        <dbReference type="Proteomes" id="UP000789375"/>
    </source>
</evidence>
<sequence length="43" mass="4683">MIKAVTADVDNINDVDNVGNVDDINNIDIDKLGSCYNFILTVV</sequence>
<protein>
    <submittedName>
        <fullName evidence="1">8852_t:CDS:1</fullName>
    </submittedName>
</protein>
<reference evidence="1" key="1">
    <citation type="submission" date="2021-06" db="EMBL/GenBank/DDBJ databases">
        <authorList>
            <person name="Kallberg Y."/>
            <person name="Tangrot J."/>
            <person name="Rosling A."/>
        </authorList>
    </citation>
    <scope>NUCLEOTIDE SEQUENCE</scope>
    <source>
        <strain evidence="1">87-6 pot B 2015</strain>
    </source>
</reference>
<accession>A0A9N9C701</accession>